<dbReference type="AlphaFoldDB" id="A0A1V6M149"/>
<protein>
    <submittedName>
        <fullName evidence="2">Uncharacterized protein</fullName>
    </submittedName>
</protein>
<feature type="compositionally biased region" description="Polar residues" evidence="1">
    <location>
        <begin position="86"/>
        <end position="97"/>
    </location>
</feature>
<dbReference type="EMBL" id="MJUW02000056">
    <property type="protein sequence ID" value="OQD46123.1"/>
    <property type="molecule type" value="Genomic_DNA"/>
</dbReference>
<proteinExistence type="predicted"/>
<evidence type="ECO:0000256" key="1">
    <source>
        <dbReference type="SAM" id="MobiDB-lite"/>
    </source>
</evidence>
<evidence type="ECO:0000313" key="2">
    <source>
        <dbReference type="EMBL" id="OQD46123.1"/>
    </source>
</evidence>
<reference evidence="2 3" key="1">
    <citation type="journal article" date="2016" name="Genome Announc.">
        <title>Draft Genome Sequence of the Anaerobic Ammonium-Oxidizing Bacterium 'Candidatus Brocadia sp. 40'.</title>
        <authorList>
            <person name="Ali M."/>
            <person name="Haroon M.F."/>
            <person name="Narita Y."/>
            <person name="Zhang L."/>
            <person name="Rangel Shaw D."/>
            <person name="Okabe S."/>
            <person name="Saikaly P.E."/>
        </authorList>
    </citation>
    <scope>NUCLEOTIDE SEQUENCE [LARGE SCALE GENOMIC DNA]</scope>
    <source>
        <strain evidence="2 3">40</strain>
    </source>
</reference>
<gene>
    <name evidence="2" type="ORF">BIY37_04700</name>
</gene>
<feature type="region of interest" description="Disordered" evidence="1">
    <location>
        <begin position="79"/>
        <end position="140"/>
    </location>
</feature>
<sequence length="242" mass="25755">MGQLLASTKDQAKSLYAQKVINQQTYNSIRINWLRAQSGYIKASDVLEKIIDTDSADITSYTELITQVSTILSDIGLWLDEPPAQNPQQTEGGSTNEPGVDRTVNYPAPATHHEPGSGDSEVAGAERAGQGSVEKVGQGYEGKSGVSDLGKLKVVSVSEATYGASDSIRIYGITEMVKEVLVWVSVGSIVYTLDGSEPVLTDGVSSLAISQCLTLDAAQATRFRAKASMSGTRLHVMILVSL</sequence>
<dbReference type="Proteomes" id="UP000242219">
    <property type="component" value="Unassembled WGS sequence"/>
</dbReference>
<comment type="caution">
    <text evidence="2">The sequence shown here is derived from an EMBL/GenBank/DDBJ whole genome shotgun (WGS) entry which is preliminary data.</text>
</comment>
<accession>A0A1V6M149</accession>
<evidence type="ECO:0000313" key="3">
    <source>
        <dbReference type="Proteomes" id="UP000242219"/>
    </source>
</evidence>
<keyword evidence="3" id="KW-1185">Reference proteome</keyword>
<dbReference type="RefSeq" id="WP_070066667.1">
    <property type="nucleotide sequence ID" value="NZ_MJUW02000056.1"/>
</dbReference>
<name>A0A1V6M149_9BACT</name>
<organism evidence="2 3">
    <name type="scientific">Candidatus Brocadia sapporoensis</name>
    <dbReference type="NCBI Taxonomy" id="392547"/>
    <lineage>
        <taxon>Bacteria</taxon>
        <taxon>Pseudomonadati</taxon>
        <taxon>Planctomycetota</taxon>
        <taxon>Candidatus Brocadiia</taxon>
        <taxon>Candidatus Brocadiales</taxon>
        <taxon>Candidatus Brocadiaceae</taxon>
        <taxon>Candidatus Brocadia</taxon>
    </lineage>
</organism>